<dbReference type="Gene3D" id="2.60.120.40">
    <property type="match status" value="1"/>
</dbReference>
<protein>
    <recommendedName>
        <fullName evidence="5">C1q domain-containing protein</fullName>
    </recommendedName>
</protein>
<dbReference type="AlphaFoldDB" id="A0A8S3R3Y1"/>
<comment type="caution">
    <text evidence="6">The sequence shown here is derived from an EMBL/GenBank/DDBJ whole genome shotgun (WGS) entry which is preliminary data.</text>
</comment>
<gene>
    <name evidence="6" type="ORF">MEDL_16458</name>
</gene>
<feature type="signal peptide" evidence="4">
    <location>
        <begin position="1"/>
        <end position="21"/>
    </location>
</feature>
<reference evidence="6" key="1">
    <citation type="submission" date="2021-03" db="EMBL/GenBank/DDBJ databases">
        <authorList>
            <person name="Bekaert M."/>
        </authorList>
    </citation>
    <scope>NUCLEOTIDE SEQUENCE</scope>
</reference>
<dbReference type="PROSITE" id="PS50871">
    <property type="entry name" value="C1Q"/>
    <property type="match status" value="1"/>
</dbReference>
<dbReference type="PANTHER" id="PTHR15427:SF33">
    <property type="entry name" value="COLLAGEN IV NC1 DOMAIN-CONTAINING PROTEIN"/>
    <property type="match status" value="1"/>
</dbReference>
<feature type="domain" description="C1q" evidence="5">
    <location>
        <begin position="94"/>
        <end position="209"/>
    </location>
</feature>
<dbReference type="SUPFAM" id="SSF49842">
    <property type="entry name" value="TNF-like"/>
    <property type="match status" value="1"/>
</dbReference>
<keyword evidence="4" id="KW-0732">Signal</keyword>
<evidence type="ECO:0000256" key="3">
    <source>
        <dbReference type="SAM" id="Coils"/>
    </source>
</evidence>
<feature type="chain" id="PRO_5035802093" description="C1q domain-containing protein" evidence="4">
    <location>
        <begin position="22"/>
        <end position="209"/>
    </location>
</feature>
<proteinExistence type="predicted"/>
<accession>A0A8S3R3Y1</accession>
<dbReference type="InterPro" id="IPR001073">
    <property type="entry name" value="C1q_dom"/>
</dbReference>
<keyword evidence="7" id="KW-1185">Reference proteome</keyword>
<evidence type="ECO:0000313" key="7">
    <source>
        <dbReference type="Proteomes" id="UP000683360"/>
    </source>
</evidence>
<evidence type="ECO:0000256" key="2">
    <source>
        <dbReference type="ARBA" id="ARBA00022525"/>
    </source>
</evidence>
<organism evidence="6 7">
    <name type="scientific">Mytilus edulis</name>
    <name type="common">Blue mussel</name>
    <dbReference type="NCBI Taxonomy" id="6550"/>
    <lineage>
        <taxon>Eukaryota</taxon>
        <taxon>Metazoa</taxon>
        <taxon>Spiralia</taxon>
        <taxon>Lophotrochozoa</taxon>
        <taxon>Mollusca</taxon>
        <taxon>Bivalvia</taxon>
        <taxon>Autobranchia</taxon>
        <taxon>Pteriomorphia</taxon>
        <taxon>Mytilida</taxon>
        <taxon>Mytiloidea</taxon>
        <taxon>Mytilidae</taxon>
        <taxon>Mytilinae</taxon>
        <taxon>Mytilus</taxon>
    </lineage>
</organism>
<dbReference type="InterPro" id="IPR008983">
    <property type="entry name" value="Tumour_necrosis_fac-like_dom"/>
</dbReference>
<evidence type="ECO:0000259" key="5">
    <source>
        <dbReference type="PROSITE" id="PS50871"/>
    </source>
</evidence>
<evidence type="ECO:0000313" key="6">
    <source>
        <dbReference type="EMBL" id="CAG2201847.1"/>
    </source>
</evidence>
<feature type="coiled-coil region" evidence="3">
    <location>
        <begin position="37"/>
        <end position="78"/>
    </location>
</feature>
<keyword evidence="2" id="KW-0964">Secreted</keyword>
<dbReference type="EMBL" id="CAJPWZ010000869">
    <property type="protein sequence ID" value="CAG2201847.1"/>
    <property type="molecule type" value="Genomic_DNA"/>
</dbReference>
<evidence type="ECO:0000256" key="4">
    <source>
        <dbReference type="SAM" id="SignalP"/>
    </source>
</evidence>
<dbReference type="PANTHER" id="PTHR15427">
    <property type="entry name" value="EMILIN ELASTIN MICROFIBRIL INTERFACE-LOCATED PROTEIN ELASTIN MICROFIBRIL INTERFACER"/>
    <property type="match status" value="1"/>
</dbReference>
<sequence>MVVSKKLVVVLVFCLYGIIHGKQVEDVESIADMKKILDRVLDEVTHLRLENKNMKSDNNNLQMKLKELNKSQTELLHRCRNVEKGNNKLNEKVPTSSIVAFSVVLDHEATLGPLQVVKYNKILTNVGNVYDPRHGHANIPMKGIYLVAVSSMNHVNEAMHVELVRNGDVQGMHSTEISTLTSGESKIVFSARTDCLSLRTSVKKQTRQP</sequence>
<dbReference type="OrthoDB" id="6138508at2759"/>
<dbReference type="Proteomes" id="UP000683360">
    <property type="component" value="Unassembled WGS sequence"/>
</dbReference>
<comment type="subcellular location">
    <subcellularLocation>
        <location evidence="1">Secreted</location>
    </subcellularLocation>
</comment>
<dbReference type="InterPro" id="IPR050392">
    <property type="entry name" value="Collagen/C1q_domain"/>
</dbReference>
<evidence type="ECO:0000256" key="1">
    <source>
        <dbReference type="ARBA" id="ARBA00004613"/>
    </source>
</evidence>
<name>A0A8S3R3Y1_MYTED</name>
<dbReference type="Gene3D" id="1.20.5.340">
    <property type="match status" value="1"/>
</dbReference>
<keyword evidence="3" id="KW-0175">Coiled coil</keyword>
<dbReference type="Pfam" id="PF00386">
    <property type="entry name" value="C1q"/>
    <property type="match status" value="1"/>
</dbReference>
<dbReference type="GO" id="GO:0005581">
    <property type="term" value="C:collagen trimer"/>
    <property type="evidence" value="ECO:0007669"/>
    <property type="project" value="UniProtKB-KW"/>
</dbReference>
<dbReference type="SMART" id="SM00110">
    <property type="entry name" value="C1Q"/>
    <property type="match status" value="1"/>
</dbReference>